<dbReference type="Proteomes" id="UP000001883">
    <property type="component" value="Chromosome"/>
</dbReference>
<keyword evidence="2" id="KW-1185">Reference proteome</keyword>
<gene>
    <name evidence="1" type="ordered locus">RMDY18_15400</name>
</gene>
<dbReference type="InterPro" id="IPR010281">
    <property type="entry name" value="DUF885"/>
</dbReference>
<name>D2NP04_ROTMD</name>
<organism evidence="1 2">
    <name type="scientific">Rothia mucilaginosa (strain DY-18)</name>
    <name type="common">Stomatococcus mucilaginosus</name>
    <dbReference type="NCBI Taxonomy" id="680646"/>
    <lineage>
        <taxon>Bacteria</taxon>
        <taxon>Bacillati</taxon>
        <taxon>Actinomycetota</taxon>
        <taxon>Actinomycetes</taxon>
        <taxon>Micrococcales</taxon>
        <taxon>Micrococcaceae</taxon>
        <taxon>Rothia</taxon>
    </lineage>
</organism>
<evidence type="ECO:0000313" key="1">
    <source>
        <dbReference type="EMBL" id="BAI65372.1"/>
    </source>
</evidence>
<dbReference type="PANTHER" id="PTHR33361">
    <property type="entry name" value="GLR0591 PROTEIN"/>
    <property type="match status" value="1"/>
</dbReference>
<reference evidence="2" key="1">
    <citation type="submission" date="2009-07" db="EMBL/GenBank/DDBJ databases">
        <title>Complete genome sequence of Rothia mucilaginosa DJ.</title>
        <authorList>
            <person name="Yamane K."/>
            <person name="Nambu T."/>
            <person name="Mashimo C."/>
            <person name="Sugimori C."/>
            <person name="Yamanaka T."/>
            <person name="Leung K."/>
            <person name="Fukushima H."/>
        </authorList>
    </citation>
    <scope>NUCLEOTIDE SEQUENCE [LARGE SCALE GENOMIC DNA]</scope>
    <source>
        <strain evidence="2">DY-18</strain>
    </source>
</reference>
<accession>D2NP04</accession>
<reference evidence="1 2" key="2">
    <citation type="journal article" date="2010" name="J Osaka Dent Univ">
        <title>Isolation and identification of Rothia mucilaginosa from persistent apical periodontitis lesions.</title>
        <authorList>
            <person name="Yamane K."/>
            <person name="Yoshida M."/>
            <person name="Fujihira T."/>
            <person name="Baba T."/>
            <person name="Tsuji N."/>
            <person name="Hayashi H."/>
            <person name="Sugimori C."/>
            <person name="Yamanaka T."/>
            <person name="Mashimo C."/>
            <person name="Nambu T."/>
            <person name="Kawai H."/>
            <person name="Fukushima H."/>
        </authorList>
    </citation>
    <scope>NUCLEOTIDE SEQUENCE [LARGE SCALE GENOMIC DNA]</scope>
    <source>
        <strain evidence="1 2">DY-18</strain>
    </source>
</reference>
<dbReference type="eggNOG" id="COG4805">
    <property type="taxonomic scope" value="Bacteria"/>
</dbReference>
<dbReference type="KEGG" id="rmu:RMDY18_15400"/>
<dbReference type="EMBL" id="AP011540">
    <property type="protein sequence ID" value="BAI65372.1"/>
    <property type="molecule type" value="Genomic_DNA"/>
</dbReference>
<dbReference type="Pfam" id="PF05960">
    <property type="entry name" value="DUF885"/>
    <property type="match status" value="1"/>
</dbReference>
<sequence>MNMSTYQELPSIYRLKRSLTDVDQIANEYFEKVLDLNPVHATELGRKGVETLYPDYSPAGEKAFARLAKKTLKKVDNVLPIDDVDLVTLDALQERLSLYRKQHKAGFGGWQMNNIASVPQEVRSVFDLMKRNTQQDWEHIIGRMHRVTEALEGYIQTLETAREEGKVAPRRQVDIVIEQTAAYYAPGGFFDDLAAEVAEAVPALKDEAAAGAEAAKEGYRRLNSYLVEKLLPVAPSRDAVGRKAYSLHSRSFLGTTIDLDETYAWGVKELESIIARQREVAEEIEPGASIERAKQLLDEDPARQLHGTDELKAWMQKLADAAVENLAGSHFEIGGPMRRIECCIAPTNEGGIYYTGPSPDFSRPGRMWWSVPEGEDTFTTWRETSTVYHEGVPGHHLQIAIATALQGTMNSWRTNMLWVSGHGEGWALYAERLMEELGYLKDPGDRMGMLNAQRMRAARVVFDIGVHCEMPIPAEWAEQLGVEPGTIWTSELGYEFLKLNLDESEGHLRFEFLRYLGWPGQAPSYKIGERLWLELRDQAVRRGDDIRAFHTRALLLGSVGLDTLRRALTDEMMLPLDTEDDDDEDDDE</sequence>
<evidence type="ECO:0000313" key="2">
    <source>
        <dbReference type="Proteomes" id="UP000001883"/>
    </source>
</evidence>
<dbReference type="STRING" id="680646.RMDY18_15400"/>
<proteinExistence type="predicted"/>
<protein>
    <submittedName>
        <fullName evidence="1">Uncharacterized protein conserved in archaea</fullName>
    </submittedName>
</protein>
<dbReference type="AlphaFoldDB" id="D2NP04"/>
<dbReference type="HOGENOM" id="CLU_018914_3_0_11"/>
<reference evidence="1 2" key="3">
    <citation type="journal article" date="2010" name="Sequencing">
        <title>Complete Genome Sequence of Rothia mucilaginosa DY-18: A Clinical Isolate with Dense Meshwork-Like Structures from a Persistent Apical Periodontitis Lesion.</title>
        <authorList>
            <person name="Yamane K."/>
            <person name="Nambu T."/>
            <person name="Yamanaka T."/>
            <person name="Mashimo C."/>
            <person name="Sugimori C."/>
            <person name="Leung K.-P."/>
            <person name="Fukushima H."/>
        </authorList>
    </citation>
    <scope>NUCLEOTIDE SEQUENCE [LARGE SCALE GENOMIC DNA]</scope>
    <source>
        <strain evidence="1 2">DY-18</strain>
    </source>
</reference>
<dbReference type="PANTHER" id="PTHR33361:SF2">
    <property type="entry name" value="DUF885 DOMAIN-CONTAINING PROTEIN"/>
    <property type="match status" value="1"/>
</dbReference>